<comment type="subcellular location">
    <subcellularLocation>
        <location evidence="1">Membrane</location>
        <topology evidence="1">Multi-pass membrane protein</topology>
    </subcellularLocation>
</comment>
<sequence>MATSTRGPGPQPLEKEEDLPQDRPSGHLSVISKLCYSIGGAPNQAASSAAAFYLQLFLLDVAGIPAVQASLVVFVGKLLGAAADPAAGFIISRSPRTALGRLTPWILGCSPFLALTYFFLWFLPPIGRLQGLWYAAFYGLFQALSTLLQVPYSALTMFLTQDQEERDSATAYRMTMEMAGTLTGATVHGLIVAGAHKAPRCPEANLTDPLLSVASSISPHTSQLYMIAAGVIAGTYPLCTALLALGTTEEDDGYILEQRRVPFFQGLSHTLQHQPYQKLVASFLFISAAVQVQQSYLVLFCTHAAPLHSHMQNLVLLVLVAAVLSTPFWEWFLQRVGKKAVAYGIGAMVPSALLLAAVPTAPVAYAVAFVSGTSIALASLLPWFAGYESGSCKQSDKVVIMLKVLIGAVPTSMVLIGLGILSVYPITEQRRRETAHRLDMLRREVPVCLVTQSQCSPEWSHHSDAAPSLAKARESGSQPGFCWV</sequence>
<reference evidence="6" key="1">
    <citation type="submission" date="2025-08" db="UniProtKB">
        <authorList>
            <consortium name="RefSeq"/>
        </authorList>
    </citation>
    <scope>IDENTIFICATION</scope>
    <source>
        <tissue evidence="6">Spleen</tissue>
    </source>
</reference>
<feature type="region of interest" description="Disordered" evidence="3">
    <location>
        <begin position="1"/>
        <end position="24"/>
    </location>
</feature>
<keyword evidence="4" id="KW-0812">Transmembrane</keyword>
<dbReference type="Gene3D" id="1.20.1250.20">
    <property type="entry name" value="MFS general substrate transporter like domains"/>
    <property type="match status" value="1"/>
</dbReference>
<feature type="transmembrane region" description="Helical" evidence="4">
    <location>
        <begin position="365"/>
        <end position="385"/>
    </location>
</feature>
<dbReference type="GeneID" id="110202058"/>
<dbReference type="RefSeq" id="XP_020833687.1">
    <property type="nucleotide sequence ID" value="XM_020978028.1"/>
</dbReference>
<feature type="transmembrane region" description="Helical" evidence="4">
    <location>
        <begin position="135"/>
        <end position="159"/>
    </location>
</feature>
<feature type="transmembrane region" description="Helical" evidence="4">
    <location>
        <begin position="314"/>
        <end position="334"/>
    </location>
</feature>
<dbReference type="AlphaFoldDB" id="A0A6P5JHE5"/>
<feature type="transmembrane region" description="Helical" evidence="4">
    <location>
        <begin position="102"/>
        <end position="123"/>
    </location>
</feature>
<dbReference type="PANTHER" id="PTHR11328">
    <property type="entry name" value="MAJOR FACILITATOR SUPERFAMILY DOMAIN-CONTAINING PROTEIN"/>
    <property type="match status" value="1"/>
</dbReference>
<organism evidence="5 6">
    <name type="scientific">Phascolarctos cinereus</name>
    <name type="common">Koala</name>
    <dbReference type="NCBI Taxonomy" id="38626"/>
    <lineage>
        <taxon>Eukaryota</taxon>
        <taxon>Metazoa</taxon>
        <taxon>Chordata</taxon>
        <taxon>Craniata</taxon>
        <taxon>Vertebrata</taxon>
        <taxon>Euteleostomi</taxon>
        <taxon>Mammalia</taxon>
        <taxon>Metatheria</taxon>
        <taxon>Diprotodontia</taxon>
        <taxon>Phascolarctidae</taxon>
        <taxon>Phascolarctos</taxon>
    </lineage>
</organism>
<name>A0A6P5JHE5_PHACI</name>
<dbReference type="InterPro" id="IPR039672">
    <property type="entry name" value="MFS_2"/>
</dbReference>
<dbReference type="InterPro" id="IPR036259">
    <property type="entry name" value="MFS_trans_sf"/>
</dbReference>
<evidence type="ECO:0000256" key="1">
    <source>
        <dbReference type="ARBA" id="ARBA00004141"/>
    </source>
</evidence>
<comment type="similarity">
    <text evidence="2">Belongs to the major facilitator superfamily.</text>
</comment>
<keyword evidence="5" id="KW-1185">Reference proteome</keyword>
<feature type="transmembrane region" description="Helical" evidence="4">
    <location>
        <begin position="224"/>
        <end position="245"/>
    </location>
</feature>
<keyword evidence="4" id="KW-0472">Membrane</keyword>
<evidence type="ECO:0000256" key="4">
    <source>
        <dbReference type="SAM" id="Phobius"/>
    </source>
</evidence>
<dbReference type="CTD" id="388931"/>
<keyword evidence="4" id="KW-1133">Transmembrane helix</keyword>
<dbReference type="Pfam" id="PF13347">
    <property type="entry name" value="MFS_2"/>
    <property type="match status" value="1"/>
</dbReference>
<evidence type="ECO:0000256" key="2">
    <source>
        <dbReference type="ARBA" id="ARBA00008335"/>
    </source>
</evidence>
<evidence type="ECO:0000313" key="5">
    <source>
        <dbReference type="Proteomes" id="UP000515140"/>
    </source>
</evidence>
<proteinExistence type="inferred from homology"/>
<dbReference type="GO" id="GO:0015293">
    <property type="term" value="F:symporter activity"/>
    <property type="evidence" value="ECO:0007669"/>
    <property type="project" value="InterPro"/>
</dbReference>
<dbReference type="Proteomes" id="UP000515140">
    <property type="component" value="Unplaced"/>
</dbReference>
<gene>
    <name evidence="6" type="primary">MFSD2B</name>
</gene>
<dbReference type="FunFam" id="1.20.1250.20:FF:000260">
    <property type="entry name" value="Major facilitator superfamily domain containing 2B"/>
    <property type="match status" value="1"/>
</dbReference>
<evidence type="ECO:0000313" key="6">
    <source>
        <dbReference type="RefSeq" id="XP_020833687.1"/>
    </source>
</evidence>
<dbReference type="GO" id="GO:0046624">
    <property type="term" value="F:sphingolipid transporter activity"/>
    <property type="evidence" value="ECO:0007669"/>
    <property type="project" value="TreeGrafter"/>
</dbReference>
<accession>A0A6P5JHE5</accession>
<feature type="transmembrane region" description="Helical" evidence="4">
    <location>
        <begin position="340"/>
        <end position="358"/>
    </location>
</feature>
<dbReference type="SUPFAM" id="SSF103473">
    <property type="entry name" value="MFS general substrate transporter"/>
    <property type="match status" value="1"/>
</dbReference>
<evidence type="ECO:0000256" key="3">
    <source>
        <dbReference type="SAM" id="MobiDB-lite"/>
    </source>
</evidence>
<dbReference type="GO" id="GO:0008643">
    <property type="term" value="P:carbohydrate transport"/>
    <property type="evidence" value="ECO:0007669"/>
    <property type="project" value="InterPro"/>
</dbReference>
<feature type="transmembrane region" description="Helical" evidence="4">
    <location>
        <begin position="279"/>
        <end position="302"/>
    </location>
</feature>
<feature type="transmembrane region" description="Helical" evidence="4">
    <location>
        <begin position="405"/>
        <end position="427"/>
    </location>
</feature>
<dbReference type="GO" id="GO:0005886">
    <property type="term" value="C:plasma membrane"/>
    <property type="evidence" value="ECO:0007669"/>
    <property type="project" value="TreeGrafter"/>
</dbReference>
<protein>
    <submittedName>
        <fullName evidence="6">Major facilitator superfamily domain-containing protein 2B isoform X8</fullName>
    </submittedName>
</protein>
<dbReference type="PANTHER" id="PTHR11328:SF30">
    <property type="entry name" value="SPHINGOSINE-1-PHOSPHATE TRANSPORTER MFSD2B"/>
    <property type="match status" value="1"/>
</dbReference>